<dbReference type="AlphaFoldDB" id="A0A164ZRW0"/>
<sequence>MEGLQDPNYVEMSLDDVIRDMKAKKALEEENVENNSPFLRQTTSFQYNKRPFRAAFQPRNFNRSNYLRHMAKKKLQRAHKTLDLRKRLITIRASKEGLDLRWKIVANMIFKLRQQGEKAQSRPKFHPYPRLEHSLRPRSGPYGTVTGVSSLPKVSRSALSQVERLVGKLPSWMKTTAASVIDRATPLQPNYPRPARFSAVPMRTVPIVSSPPTSNPRMAMGQYSFVAPNHVHPCYQVTPTLQDFQTHRSPAPSEMPPLAYEPLPIIRQTATTNPRHFEMIRTSKSEEDIAISVVDVGDELPRVKLTLNERFTQ</sequence>
<name>A0A164ZRW0_9CRUS</name>
<accession>A0A164ZRW0</accession>
<comment type="caution">
    <text evidence="1">The sequence shown here is derived from an EMBL/GenBank/DDBJ whole genome shotgun (WGS) entry which is preliminary data.</text>
</comment>
<organism evidence="1 2">
    <name type="scientific">Daphnia magna</name>
    <dbReference type="NCBI Taxonomy" id="35525"/>
    <lineage>
        <taxon>Eukaryota</taxon>
        <taxon>Metazoa</taxon>
        <taxon>Ecdysozoa</taxon>
        <taxon>Arthropoda</taxon>
        <taxon>Crustacea</taxon>
        <taxon>Branchiopoda</taxon>
        <taxon>Diplostraca</taxon>
        <taxon>Cladocera</taxon>
        <taxon>Anomopoda</taxon>
        <taxon>Daphniidae</taxon>
        <taxon>Daphnia</taxon>
    </lineage>
</organism>
<protein>
    <submittedName>
        <fullName evidence="1">Uncharacterized protein</fullName>
    </submittedName>
</protein>
<evidence type="ECO:0000313" key="1">
    <source>
        <dbReference type="EMBL" id="KZS16676.1"/>
    </source>
</evidence>
<proteinExistence type="predicted"/>
<dbReference type="EMBL" id="LRGB01000687">
    <property type="protein sequence ID" value="KZS16676.1"/>
    <property type="molecule type" value="Genomic_DNA"/>
</dbReference>
<dbReference type="OrthoDB" id="6355083at2759"/>
<dbReference type="Proteomes" id="UP000076858">
    <property type="component" value="Unassembled WGS sequence"/>
</dbReference>
<gene>
    <name evidence="1" type="ORF">APZ42_017269</name>
</gene>
<reference evidence="1 2" key="1">
    <citation type="submission" date="2016-03" db="EMBL/GenBank/DDBJ databases">
        <title>EvidentialGene: Evidence-directed Construction of Genes on Genomes.</title>
        <authorList>
            <person name="Gilbert D.G."/>
            <person name="Choi J.-H."/>
            <person name="Mockaitis K."/>
            <person name="Colbourne J."/>
            <person name="Pfrender M."/>
        </authorList>
    </citation>
    <scope>NUCLEOTIDE SEQUENCE [LARGE SCALE GENOMIC DNA]</scope>
    <source>
        <strain evidence="1 2">Xinb3</strain>
        <tissue evidence="1">Complete organism</tissue>
    </source>
</reference>
<keyword evidence="2" id="KW-1185">Reference proteome</keyword>
<evidence type="ECO:0000313" key="2">
    <source>
        <dbReference type="Proteomes" id="UP000076858"/>
    </source>
</evidence>